<sequence>LFGLVFSCVAVQSNTSSAKATAAEKPTASAASWRNSETKRTLLDFIFEVLWQNLHTFICSLTTDLHKWNRFDLPHLQIIKCRTLRDSSHCEDF</sequence>
<keyword evidence="1" id="KW-1185">Reference proteome</keyword>
<evidence type="ECO:0000313" key="1">
    <source>
        <dbReference type="Proteomes" id="UP000036681"/>
    </source>
</evidence>
<protein>
    <submittedName>
        <fullName evidence="2">Secreted protein</fullName>
    </submittedName>
</protein>
<organism evidence="1 2">
    <name type="scientific">Ascaris lumbricoides</name>
    <name type="common">Giant roundworm</name>
    <dbReference type="NCBI Taxonomy" id="6252"/>
    <lineage>
        <taxon>Eukaryota</taxon>
        <taxon>Metazoa</taxon>
        <taxon>Ecdysozoa</taxon>
        <taxon>Nematoda</taxon>
        <taxon>Chromadorea</taxon>
        <taxon>Rhabditida</taxon>
        <taxon>Spirurina</taxon>
        <taxon>Ascaridomorpha</taxon>
        <taxon>Ascaridoidea</taxon>
        <taxon>Ascarididae</taxon>
        <taxon>Ascaris</taxon>
    </lineage>
</organism>
<proteinExistence type="predicted"/>
<reference evidence="2" key="1">
    <citation type="submission" date="2017-02" db="UniProtKB">
        <authorList>
            <consortium name="WormBaseParasite"/>
        </authorList>
    </citation>
    <scope>IDENTIFICATION</scope>
</reference>
<dbReference type="AlphaFoldDB" id="A0A0M3IDJ5"/>
<dbReference type="WBParaSite" id="ALUE_0001610301-mRNA-1">
    <property type="protein sequence ID" value="ALUE_0001610301-mRNA-1"/>
    <property type="gene ID" value="ALUE_0001610301"/>
</dbReference>
<dbReference type="Proteomes" id="UP000036681">
    <property type="component" value="Unplaced"/>
</dbReference>
<name>A0A0M3IDJ5_ASCLU</name>
<accession>A0A0M3IDJ5</accession>
<evidence type="ECO:0000313" key="2">
    <source>
        <dbReference type="WBParaSite" id="ALUE_0001610301-mRNA-1"/>
    </source>
</evidence>